<evidence type="ECO:0000256" key="4">
    <source>
        <dbReference type="ARBA" id="ARBA00022679"/>
    </source>
</evidence>
<proteinExistence type="inferred from homology"/>
<dbReference type="Gene3D" id="1.10.1020.10">
    <property type="entry name" value="Adenine-specific Methyltransferase, Domain 2"/>
    <property type="match status" value="1"/>
</dbReference>
<keyword evidence="3 7" id="KW-0489">Methyltransferase</keyword>
<dbReference type="GO" id="GO:0006298">
    <property type="term" value="P:mismatch repair"/>
    <property type="evidence" value="ECO:0007669"/>
    <property type="project" value="TreeGrafter"/>
</dbReference>
<keyword evidence="4 7" id="KW-0808">Transferase</keyword>
<dbReference type="GO" id="GO:0032259">
    <property type="term" value="P:methylation"/>
    <property type="evidence" value="ECO:0007669"/>
    <property type="project" value="UniProtKB-KW"/>
</dbReference>
<dbReference type="Gene3D" id="3.40.50.150">
    <property type="entry name" value="Vaccinia Virus protein VP39"/>
    <property type="match status" value="1"/>
</dbReference>
<keyword evidence="5" id="KW-0949">S-adenosyl-L-methionine</keyword>
<dbReference type="GO" id="GO:0009007">
    <property type="term" value="F:site-specific DNA-methyltransferase (adenine-specific) activity"/>
    <property type="evidence" value="ECO:0007669"/>
    <property type="project" value="UniProtKB-EC"/>
</dbReference>
<evidence type="ECO:0000256" key="1">
    <source>
        <dbReference type="ARBA" id="ARBA00006594"/>
    </source>
</evidence>
<dbReference type="AlphaFoldDB" id="A0A174ZT75"/>
<dbReference type="InterPro" id="IPR029063">
    <property type="entry name" value="SAM-dependent_MTases_sf"/>
</dbReference>
<evidence type="ECO:0000313" key="7">
    <source>
        <dbReference type="EMBL" id="CUQ90475.1"/>
    </source>
</evidence>
<gene>
    <name evidence="7" type="primary">dpnM_2</name>
    <name evidence="7" type="ORF">ERS852540_02134</name>
</gene>
<organism evidence="7 8">
    <name type="scientific">[Eubacterium] siraeum</name>
    <dbReference type="NCBI Taxonomy" id="39492"/>
    <lineage>
        <taxon>Bacteria</taxon>
        <taxon>Bacillati</taxon>
        <taxon>Bacillota</taxon>
        <taxon>Clostridia</taxon>
        <taxon>Eubacteriales</taxon>
        <taxon>Oscillospiraceae</taxon>
        <taxon>Oscillospiraceae incertae sedis</taxon>
    </lineage>
</organism>
<dbReference type="GO" id="GO:0009307">
    <property type="term" value="P:DNA restriction-modification system"/>
    <property type="evidence" value="ECO:0007669"/>
    <property type="project" value="InterPro"/>
</dbReference>
<dbReference type="SUPFAM" id="SSF53335">
    <property type="entry name" value="S-adenosyl-L-methionine-dependent methyltransferases"/>
    <property type="match status" value="1"/>
</dbReference>
<name>A0A174ZT75_9FIRM</name>
<comment type="similarity">
    <text evidence="1">Belongs to the N(4)/N(6)-methyltransferase family.</text>
</comment>
<comment type="catalytic activity">
    <reaction evidence="6">
        <text>a 2'-deoxyadenosine in DNA + S-adenosyl-L-methionine = an N(6)-methyl-2'-deoxyadenosine in DNA + S-adenosyl-L-homocysteine + H(+)</text>
        <dbReference type="Rhea" id="RHEA:15197"/>
        <dbReference type="Rhea" id="RHEA-COMP:12418"/>
        <dbReference type="Rhea" id="RHEA-COMP:12419"/>
        <dbReference type="ChEBI" id="CHEBI:15378"/>
        <dbReference type="ChEBI" id="CHEBI:57856"/>
        <dbReference type="ChEBI" id="CHEBI:59789"/>
        <dbReference type="ChEBI" id="CHEBI:90615"/>
        <dbReference type="ChEBI" id="CHEBI:90616"/>
        <dbReference type="EC" id="2.1.1.72"/>
    </reaction>
</comment>
<evidence type="ECO:0000256" key="2">
    <source>
        <dbReference type="ARBA" id="ARBA00011900"/>
    </source>
</evidence>
<dbReference type="InterPro" id="IPR012327">
    <property type="entry name" value="MeTrfase_D12"/>
</dbReference>
<accession>A0A174ZT75</accession>
<dbReference type="EC" id="2.1.1.72" evidence="2"/>
<protein>
    <recommendedName>
        <fullName evidence="2">site-specific DNA-methyltransferase (adenine-specific)</fullName>
        <ecNumber evidence="2">2.1.1.72</ecNumber>
    </recommendedName>
</protein>
<dbReference type="STRING" id="39492.ERS852540_02134"/>
<dbReference type="PANTHER" id="PTHR30481">
    <property type="entry name" value="DNA ADENINE METHYLASE"/>
    <property type="match status" value="1"/>
</dbReference>
<dbReference type="Proteomes" id="UP000095662">
    <property type="component" value="Unassembled WGS sequence"/>
</dbReference>
<evidence type="ECO:0000313" key="8">
    <source>
        <dbReference type="Proteomes" id="UP000095662"/>
    </source>
</evidence>
<reference evidence="7 8" key="1">
    <citation type="submission" date="2015-09" db="EMBL/GenBank/DDBJ databases">
        <authorList>
            <consortium name="Pathogen Informatics"/>
        </authorList>
    </citation>
    <scope>NUCLEOTIDE SEQUENCE [LARGE SCALE GENOMIC DNA]</scope>
    <source>
        <strain evidence="7 8">2789STDY5834928</strain>
    </source>
</reference>
<dbReference type="GO" id="GO:0043565">
    <property type="term" value="F:sequence-specific DNA binding"/>
    <property type="evidence" value="ECO:0007669"/>
    <property type="project" value="TreeGrafter"/>
</dbReference>
<dbReference type="InterPro" id="IPR023095">
    <property type="entry name" value="Ade_MeTrfase_dom_2"/>
</dbReference>
<dbReference type="PRINTS" id="PR00505">
    <property type="entry name" value="D12N6MTFRASE"/>
</dbReference>
<dbReference type="EMBL" id="CZBY01000020">
    <property type="protein sequence ID" value="CUQ90475.1"/>
    <property type="molecule type" value="Genomic_DNA"/>
</dbReference>
<evidence type="ECO:0000256" key="5">
    <source>
        <dbReference type="ARBA" id="ARBA00022691"/>
    </source>
</evidence>
<dbReference type="Pfam" id="PF02086">
    <property type="entry name" value="MethyltransfD12"/>
    <property type="match status" value="1"/>
</dbReference>
<sequence length="248" mass="29334">MINSPIPRIGGKRLLRNKICDMFPNSDQFNRYIEVFGGGGWVLFSKEKQADLEIYNDADGELVNLMRCIKYHCSELQREIDGFYNSREIFQDVSQQLSCRGFTDIQRAARYFIKMRLSFGADGKSFGCSKKPLYRSKDYLSVISDRLKNVLIERKDFEDLITVYDRRNSFFYLDPPYHTTEKYYDIEFTENDHKRLALKLSQIQGKFLLSYNDDMFIRDLYRDYDIVSVSRNNNLSSGSFKELLIRNY</sequence>
<evidence type="ECO:0000256" key="6">
    <source>
        <dbReference type="ARBA" id="ARBA00047942"/>
    </source>
</evidence>
<dbReference type="GO" id="GO:1904047">
    <property type="term" value="F:S-adenosyl-L-methionine binding"/>
    <property type="evidence" value="ECO:0007669"/>
    <property type="project" value="TreeGrafter"/>
</dbReference>
<evidence type="ECO:0000256" key="3">
    <source>
        <dbReference type="ARBA" id="ARBA00022603"/>
    </source>
</evidence>